<dbReference type="Pfam" id="PF04542">
    <property type="entry name" value="Sigma70_r2"/>
    <property type="match status" value="1"/>
</dbReference>
<dbReference type="RefSeq" id="WP_190301532.1">
    <property type="nucleotide sequence ID" value="NZ_JACOIJ010000005.1"/>
</dbReference>
<accession>A0ABR7YBU8</accession>
<reference evidence="7 8" key="1">
    <citation type="submission" date="2020-08" db="EMBL/GenBank/DDBJ databases">
        <title>Sphingobacterium sp. DN04309 isolated from aquaculture water.</title>
        <authorList>
            <person name="Zhang M."/>
        </authorList>
    </citation>
    <scope>NUCLEOTIDE SEQUENCE [LARGE SCALE GENOMIC DNA]</scope>
    <source>
        <strain evidence="7 8">DN04309</strain>
    </source>
</reference>
<evidence type="ECO:0000256" key="4">
    <source>
        <dbReference type="ARBA" id="ARBA00023163"/>
    </source>
</evidence>
<evidence type="ECO:0000259" key="5">
    <source>
        <dbReference type="Pfam" id="PF04542"/>
    </source>
</evidence>
<dbReference type="PANTHER" id="PTHR43133">
    <property type="entry name" value="RNA POLYMERASE ECF-TYPE SIGMA FACTO"/>
    <property type="match status" value="1"/>
</dbReference>
<keyword evidence="8" id="KW-1185">Reference proteome</keyword>
<evidence type="ECO:0000313" key="7">
    <source>
        <dbReference type="EMBL" id="MBD1428762.1"/>
    </source>
</evidence>
<dbReference type="SUPFAM" id="SSF88659">
    <property type="entry name" value="Sigma3 and sigma4 domains of RNA polymerase sigma factors"/>
    <property type="match status" value="1"/>
</dbReference>
<dbReference type="NCBIfam" id="TIGR02937">
    <property type="entry name" value="sigma70-ECF"/>
    <property type="match status" value="1"/>
</dbReference>
<protein>
    <submittedName>
        <fullName evidence="7">Sigma-70 family RNA polymerase sigma factor</fullName>
    </submittedName>
</protein>
<dbReference type="InterPro" id="IPR013325">
    <property type="entry name" value="RNA_pol_sigma_r2"/>
</dbReference>
<dbReference type="Proteomes" id="UP000651271">
    <property type="component" value="Unassembled WGS sequence"/>
</dbReference>
<keyword evidence="4" id="KW-0804">Transcription</keyword>
<evidence type="ECO:0000256" key="3">
    <source>
        <dbReference type="ARBA" id="ARBA00023082"/>
    </source>
</evidence>
<sequence length="174" mass="20224">MNLIASIQKDNVHAFSKVYETFHREIYGFIFQRTKSEFLAEEVTQLTFIKAWKNRAKLNHTLPINIQLFGIAKQVMIDELRKEANRFKYEGEAAATPFTDNLIKALESKDLMRLIDGDIANMPPVRRHVFELSRKQGLTHKEIAQMLNISNKAVEQHISKALLQLKQHLYSIML</sequence>
<dbReference type="InterPro" id="IPR014284">
    <property type="entry name" value="RNA_pol_sigma-70_dom"/>
</dbReference>
<proteinExistence type="inferred from homology"/>
<dbReference type="Gene3D" id="1.10.10.10">
    <property type="entry name" value="Winged helix-like DNA-binding domain superfamily/Winged helix DNA-binding domain"/>
    <property type="match status" value="1"/>
</dbReference>
<keyword evidence="3" id="KW-0731">Sigma factor</keyword>
<dbReference type="Pfam" id="PF08281">
    <property type="entry name" value="Sigma70_r4_2"/>
    <property type="match status" value="1"/>
</dbReference>
<dbReference type="EMBL" id="JACOIJ010000005">
    <property type="protein sequence ID" value="MBD1428762.1"/>
    <property type="molecule type" value="Genomic_DNA"/>
</dbReference>
<dbReference type="InterPro" id="IPR039425">
    <property type="entry name" value="RNA_pol_sigma-70-like"/>
</dbReference>
<feature type="domain" description="RNA polymerase sigma-70 region 2" evidence="5">
    <location>
        <begin position="19"/>
        <end position="84"/>
    </location>
</feature>
<dbReference type="CDD" id="cd06171">
    <property type="entry name" value="Sigma70_r4"/>
    <property type="match status" value="1"/>
</dbReference>
<evidence type="ECO:0000256" key="2">
    <source>
        <dbReference type="ARBA" id="ARBA00023015"/>
    </source>
</evidence>
<dbReference type="InterPro" id="IPR036388">
    <property type="entry name" value="WH-like_DNA-bd_sf"/>
</dbReference>
<evidence type="ECO:0000259" key="6">
    <source>
        <dbReference type="Pfam" id="PF08281"/>
    </source>
</evidence>
<evidence type="ECO:0000313" key="8">
    <source>
        <dbReference type="Proteomes" id="UP000651271"/>
    </source>
</evidence>
<name>A0ABR7YBU8_9SPHI</name>
<keyword evidence="2" id="KW-0805">Transcription regulation</keyword>
<evidence type="ECO:0000256" key="1">
    <source>
        <dbReference type="ARBA" id="ARBA00010641"/>
    </source>
</evidence>
<dbReference type="InterPro" id="IPR013324">
    <property type="entry name" value="RNA_pol_sigma_r3/r4-like"/>
</dbReference>
<dbReference type="InterPro" id="IPR013249">
    <property type="entry name" value="RNA_pol_sigma70_r4_t2"/>
</dbReference>
<dbReference type="InterPro" id="IPR007627">
    <property type="entry name" value="RNA_pol_sigma70_r2"/>
</dbReference>
<dbReference type="Gene3D" id="1.10.1740.10">
    <property type="match status" value="1"/>
</dbReference>
<comment type="caution">
    <text evidence="7">The sequence shown here is derived from an EMBL/GenBank/DDBJ whole genome shotgun (WGS) entry which is preliminary data.</text>
</comment>
<comment type="similarity">
    <text evidence="1">Belongs to the sigma-70 factor family. ECF subfamily.</text>
</comment>
<organism evidence="7 8">
    <name type="scientific">Sphingobacterium litopenaei</name>
    <dbReference type="NCBI Taxonomy" id="2763500"/>
    <lineage>
        <taxon>Bacteria</taxon>
        <taxon>Pseudomonadati</taxon>
        <taxon>Bacteroidota</taxon>
        <taxon>Sphingobacteriia</taxon>
        <taxon>Sphingobacteriales</taxon>
        <taxon>Sphingobacteriaceae</taxon>
        <taxon>Sphingobacterium</taxon>
    </lineage>
</organism>
<feature type="domain" description="RNA polymerase sigma factor 70 region 4 type 2" evidence="6">
    <location>
        <begin position="119"/>
        <end position="165"/>
    </location>
</feature>
<dbReference type="SUPFAM" id="SSF88946">
    <property type="entry name" value="Sigma2 domain of RNA polymerase sigma factors"/>
    <property type="match status" value="1"/>
</dbReference>
<dbReference type="PANTHER" id="PTHR43133:SF46">
    <property type="entry name" value="RNA POLYMERASE SIGMA-70 FACTOR ECF SUBFAMILY"/>
    <property type="match status" value="1"/>
</dbReference>
<gene>
    <name evidence="7" type="ORF">H8B04_04115</name>
</gene>